<keyword evidence="8 10" id="KW-0675">Receptor</keyword>
<dbReference type="STRING" id="13249.T1I0D5"/>
<keyword evidence="4 10" id="KW-0862">Zinc</keyword>
<name>T1I0D5_RHOPR</name>
<evidence type="ECO:0000256" key="10">
    <source>
        <dbReference type="RuleBase" id="RU004334"/>
    </source>
</evidence>
<dbReference type="eggNOG" id="KOG3575">
    <property type="taxonomic scope" value="Eukaryota"/>
</dbReference>
<evidence type="ECO:0000256" key="2">
    <source>
        <dbReference type="ARBA" id="ARBA00022723"/>
    </source>
</evidence>
<comment type="similarity">
    <text evidence="10">Belongs to the nuclear hormone receptor family.</text>
</comment>
<dbReference type="VEuPathDB" id="VectorBase:RPRC009755"/>
<dbReference type="SUPFAM" id="SSF57716">
    <property type="entry name" value="Glucocorticoid receptor-like (DNA-binding domain)"/>
    <property type="match status" value="1"/>
</dbReference>
<dbReference type="PRINTS" id="PR00398">
    <property type="entry name" value="STRDHORMONER"/>
</dbReference>
<keyword evidence="3 10" id="KW-0863">Zinc-finger</keyword>
<dbReference type="AlphaFoldDB" id="T1I0D5"/>
<dbReference type="PROSITE" id="PS51030">
    <property type="entry name" value="NUCLEAR_REC_DBD_2"/>
    <property type="match status" value="1"/>
</dbReference>
<dbReference type="FunFam" id="3.30.50.10:FF:000058">
    <property type="entry name" value="Nuclear Hormone Receptor family"/>
    <property type="match status" value="1"/>
</dbReference>
<evidence type="ECO:0000256" key="3">
    <source>
        <dbReference type="ARBA" id="ARBA00022771"/>
    </source>
</evidence>
<evidence type="ECO:0000256" key="8">
    <source>
        <dbReference type="ARBA" id="ARBA00023170"/>
    </source>
</evidence>
<dbReference type="GO" id="GO:0008270">
    <property type="term" value="F:zinc ion binding"/>
    <property type="evidence" value="ECO:0007669"/>
    <property type="project" value="UniProtKB-KW"/>
</dbReference>
<keyword evidence="7 10" id="KW-0804">Transcription</keyword>
<dbReference type="EnsemblMetazoa" id="RPRC009755-RA">
    <property type="protein sequence ID" value="RPRC009755-PA"/>
    <property type="gene ID" value="RPRC009755"/>
</dbReference>
<dbReference type="PROSITE" id="PS51843">
    <property type="entry name" value="NR_LBD"/>
    <property type="match status" value="1"/>
</dbReference>
<dbReference type="SMART" id="SM00399">
    <property type="entry name" value="ZnF_C4"/>
    <property type="match status" value="1"/>
</dbReference>
<evidence type="ECO:0000256" key="7">
    <source>
        <dbReference type="ARBA" id="ARBA00023163"/>
    </source>
</evidence>
<dbReference type="GO" id="GO:0043565">
    <property type="term" value="F:sequence-specific DNA binding"/>
    <property type="evidence" value="ECO:0007669"/>
    <property type="project" value="InterPro"/>
</dbReference>
<sequence length="345" mass="39033">TNKETACRVCGDKASGKHYGVPSCDGCRGFFKRSIRRDLKYVCKEKGSCVVDVTRRNQCQACRFSKCLQVNMKKDAVQHERAPRSSNHQQSQLQNQQQSYPASVPVIYPSAAFLQPLHRPYLPAATVVPSDFALLCIPLILISNFIHAFPFLGLSSENVHDSAIKLLALTVSCVRAIPSYQQLTCQDRITLLEDSWKDLFLLTVAQWSLPIEEGKLLQLRFTGRLIDECPVDDPDNQLSCDAHRVSTALTRLAQHRADHTEFACLKALLLFKPDMVENSRHEVEMLQEQTHLMLREYSGPRFSKLVLALLTISRVSLRSVLALFFRQKSYVNLETLLASPCLDRN</sequence>
<dbReference type="Gene3D" id="3.30.50.10">
    <property type="entry name" value="Erythroid Transcription Factor GATA-1, subunit A"/>
    <property type="match status" value="1"/>
</dbReference>
<dbReference type="InterPro" id="IPR000536">
    <property type="entry name" value="Nucl_hrmn_rcpt_lig-bd"/>
</dbReference>
<dbReference type="PRINTS" id="PR00047">
    <property type="entry name" value="STROIDFINGER"/>
</dbReference>
<evidence type="ECO:0000256" key="9">
    <source>
        <dbReference type="ARBA" id="ARBA00023242"/>
    </source>
</evidence>
<dbReference type="CDD" id="cd07164">
    <property type="entry name" value="NR_DBD_PNR_like_1"/>
    <property type="match status" value="1"/>
</dbReference>
<dbReference type="SUPFAM" id="SSF48508">
    <property type="entry name" value="Nuclear receptor ligand-binding domain"/>
    <property type="match status" value="1"/>
</dbReference>
<dbReference type="Pfam" id="PF00105">
    <property type="entry name" value="zf-C4"/>
    <property type="match status" value="1"/>
</dbReference>
<evidence type="ECO:0000313" key="11">
    <source>
        <dbReference type="EnsemblMetazoa" id="RPRC009755-PA"/>
    </source>
</evidence>
<dbReference type="OMA" id="PRLYAAH"/>
<dbReference type="Gene3D" id="1.10.565.10">
    <property type="entry name" value="Retinoid X Receptor"/>
    <property type="match status" value="1"/>
</dbReference>
<dbReference type="Pfam" id="PF00104">
    <property type="entry name" value="Hormone_recep"/>
    <property type="match status" value="1"/>
</dbReference>
<evidence type="ECO:0000313" key="12">
    <source>
        <dbReference type="Proteomes" id="UP000015103"/>
    </source>
</evidence>
<dbReference type="Proteomes" id="UP000015103">
    <property type="component" value="Unassembled WGS sequence"/>
</dbReference>
<dbReference type="GO" id="GO:0003700">
    <property type="term" value="F:DNA-binding transcription factor activity"/>
    <property type="evidence" value="ECO:0007669"/>
    <property type="project" value="InterPro"/>
</dbReference>
<evidence type="ECO:0000256" key="6">
    <source>
        <dbReference type="ARBA" id="ARBA00023125"/>
    </source>
</evidence>
<dbReference type="InterPro" id="IPR001723">
    <property type="entry name" value="Nuclear_hrmn_rcpt"/>
</dbReference>
<proteinExistence type="inferred from homology"/>
<protein>
    <submittedName>
        <fullName evidence="11">Uncharacterized protein</fullName>
    </submittedName>
</protein>
<dbReference type="PROSITE" id="PS00031">
    <property type="entry name" value="NUCLEAR_REC_DBD_1"/>
    <property type="match status" value="1"/>
</dbReference>
<dbReference type="EMBL" id="ACPB03018332">
    <property type="status" value="NOT_ANNOTATED_CDS"/>
    <property type="molecule type" value="Genomic_DNA"/>
</dbReference>
<evidence type="ECO:0000256" key="4">
    <source>
        <dbReference type="ARBA" id="ARBA00022833"/>
    </source>
</evidence>
<dbReference type="InParanoid" id="T1I0D5"/>
<dbReference type="InterPro" id="IPR035500">
    <property type="entry name" value="NHR-like_dom_sf"/>
</dbReference>
<keyword evidence="6 10" id="KW-0238">DNA-binding</keyword>
<reference evidence="11" key="1">
    <citation type="submission" date="2015-05" db="UniProtKB">
        <authorList>
            <consortium name="EnsemblMetazoa"/>
        </authorList>
    </citation>
    <scope>IDENTIFICATION</scope>
</reference>
<comment type="subcellular location">
    <subcellularLocation>
        <location evidence="1 10">Nucleus</location>
    </subcellularLocation>
</comment>
<dbReference type="PANTHER" id="PTHR24083">
    <property type="entry name" value="NUCLEAR HORMONE RECEPTOR"/>
    <property type="match status" value="1"/>
</dbReference>
<dbReference type="SMART" id="SM00430">
    <property type="entry name" value="HOLI"/>
    <property type="match status" value="1"/>
</dbReference>
<dbReference type="InterPro" id="IPR050274">
    <property type="entry name" value="Nuclear_hormone_rcpt_NR2"/>
</dbReference>
<keyword evidence="9 10" id="KW-0539">Nucleus</keyword>
<dbReference type="GO" id="GO:0005634">
    <property type="term" value="C:nucleus"/>
    <property type="evidence" value="ECO:0007669"/>
    <property type="project" value="UniProtKB-SubCell"/>
</dbReference>
<dbReference type="InterPro" id="IPR001628">
    <property type="entry name" value="Znf_hrmn_rcpt"/>
</dbReference>
<evidence type="ECO:0000256" key="1">
    <source>
        <dbReference type="ARBA" id="ARBA00004123"/>
    </source>
</evidence>
<keyword evidence="2 10" id="KW-0479">Metal-binding</keyword>
<organism evidence="11 12">
    <name type="scientific">Rhodnius prolixus</name>
    <name type="common">Triatomid bug</name>
    <dbReference type="NCBI Taxonomy" id="13249"/>
    <lineage>
        <taxon>Eukaryota</taxon>
        <taxon>Metazoa</taxon>
        <taxon>Ecdysozoa</taxon>
        <taxon>Arthropoda</taxon>
        <taxon>Hexapoda</taxon>
        <taxon>Insecta</taxon>
        <taxon>Pterygota</taxon>
        <taxon>Neoptera</taxon>
        <taxon>Paraneoptera</taxon>
        <taxon>Hemiptera</taxon>
        <taxon>Heteroptera</taxon>
        <taxon>Panheteroptera</taxon>
        <taxon>Cimicomorpha</taxon>
        <taxon>Reduviidae</taxon>
        <taxon>Triatominae</taxon>
        <taxon>Rhodnius</taxon>
    </lineage>
</organism>
<accession>T1I0D5</accession>
<dbReference type="HOGENOM" id="CLU_007368_20_3_1"/>
<evidence type="ECO:0000256" key="5">
    <source>
        <dbReference type="ARBA" id="ARBA00023015"/>
    </source>
</evidence>
<keyword evidence="12" id="KW-1185">Reference proteome</keyword>
<dbReference type="InterPro" id="IPR013088">
    <property type="entry name" value="Znf_NHR/GATA"/>
</dbReference>
<keyword evidence="5 10" id="KW-0805">Transcription regulation</keyword>